<dbReference type="Pfam" id="PF00028">
    <property type="entry name" value="Cadherin"/>
    <property type="match status" value="2"/>
</dbReference>
<evidence type="ECO:0000313" key="10">
    <source>
        <dbReference type="EMBL" id="ELU04964.1"/>
    </source>
</evidence>
<keyword evidence="12" id="KW-1185">Reference proteome</keyword>
<dbReference type="SMART" id="SM00112">
    <property type="entry name" value="CA"/>
    <property type="match status" value="3"/>
</dbReference>
<evidence type="ECO:0000256" key="5">
    <source>
        <dbReference type="ARBA" id="ARBA00022889"/>
    </source>
</evidence>
<dbReference type="FunFam" id="2.60.40.60:FF:000020">
    <property type="entry name" value="Dachsous cadherin-related 1b"/>
    <property type="match status" value="2"/>
</dbReference>
<evidence type="ECO:0000259" key="9">
    <source>
        <dbReference type="PROSITE" id="PS50268"/>
    </source>
</evidence>
<dbReference type="OMA" id="VITILVX"/>
<dbReference type="OrthoDB" id="6252479at2759"/>
<keyword evidence="7" id="KW-0472">Membrane</keyword>
<reference evidence="12" key="1">
    <citation type="submission" date="2012-12" db="EMBL/GenBank/DDBJ databases">
        <authorList>
            <person name="Hellsten U."/>
            <person name="Grimwood J."/>
            <person name="Chapman J.A."/>
            <person name="Shapiro H."/>
            <person name="Aerts A."/>
            <person name="Otillar R.P."/>
            <person name="Terry A.Y."/>
            <person name="Boore J.L."/>
            <person name="Simakov O."/>
            <person name="Marletaz F."/>
            <person name="Cho S.-J."/>
            <person name="Edsinger-Gonzales E."/>
            <person name="Havlak P."/>
            <person name="Kuo D.-H."/>
            <person name="Larsson T."/>
            <person name="Lv J."/>
            <person name="Arendt D."/>
            <person name="Savage R."/>
            <person name="Osoegawa K."/>
            <person name="de Jong P."/>
            <person name="Lindberg D.R."/>
            <person name="Seaver E.C."/>
            <person name="Weisblat D.A."/>
            <person name="Putnam N.H."/>
            <person name="Grigoriev I.V."/>
            <person name="Rokhsar D.S."/>
        </authorList>
    </citation>
    <scope>NUCLEOTIDE SEQUENCE</scope>
    <source>
        <strain evidence="12">I ESC-2004</strain>
    </source>
</reference>
<dbReference type="InterPro" id="IPR050971">
    <property type="entry name" value="Cadherin-domain_protein"/>
</dbReference>
<evidence type="ECO:0000313" key="11">
    <source>
        <dbReference type="EnsemblMetazoa" id="CapteP83938"/>
    </source>
</evidence>
<evidence type="ECO:0000256" key="1">
    <source>
        <dbReference type="ARBA" id="ARBA00004370"/>
    </source>
</evidence>
<reference evidence="10 12" key="2">
    <citation type="journal article" date="2013" name="Nature">
        <title>Insights into bilaterian evolution from three spiralian genomes.</title>
        <authorList>
            <person name="Simakov O."/>
            <person name="Marletaz F."/>
            <person name="Cho S.J."/>
            <person name="Edsinger-Gonzales E."/>
            <person name="Havlak P."/>
            <person name="Hellsten U."/>
            <person name="Kuo D.H."/>
            <person name="Larsson T."/>
            <person name="Lv J."/>
            <person name="Arendt D."/>
            <person name="Savage R."/>
            <person name="Osoegawa K."/>
            <person name="de Jong P."/>
            <person name="Grimwood J."/>
            <person name="Chapman J.A."/>
            <person name="Shapiro H."/>
            <person name="Aerts A."/>
            <person name="Otillar R.P."/>
            <person name="Terry A.Y."/>
            <person name="Boore J.L."/>
            <person name="Grigoriev I.V."/>
            <person name="Lindberg D.R."/>
            <person name="Seaver E.C."/>
            <person name="Weisblat D.A."/>
            <person name="Putnam N.H."/>
            <person name="Rokhsar D.S."/>
        </authorList>
    </citation>
    <scope>NUCLEOTIDE SEQUENCE</scope>
    <source>
        <strain evidence="10 12">I ESC-2004</strain>
    </source>
</reference>
<evidence type="ECO:0000256" key="6">
    <source>
        <dbReference type="ARBA" id="ARBA00022989"/>
    </source>
</evidence>
<evidence type="ECO:0000256" key="7">
    <source>
        <dbReference type="ARBA" id="ARBA00023136"/>
    </source>
</evidence>
<dbReference type="PROSITE" id="PS50268">
    <property type="entry name" value="CADHERIN_2"/>
    <property type="match status" value="3"/>
</dbReference>
<evidence type="ECO:0000256" key="8">
    <source>
        <dbReference type="PROSITE-ProRule" id="PRU00043"/>
    </source>
</evidence>
<organism evidence="10">
    <name type="scientific">Capitella teleta</name>
    <name type="common">Polychaete worm</name>
    <dbReference type="NCBI Taxonomy" id="283909"/>
    <lineage>
        <taxon>Eukaryota</taxon>
        <taxon>Metazoa</taxon>
        <taxon>Spiralia</taxon>
        <taxon>Lophotrochozoa</taxon>
        <taxon>Annelida</taxon>
        <taxon>Polychaeta</taxon>
        <taxon>Sedentaria</taxon>
        <taxon>Scolecida</taxon>
        <taxon>Capitellidae</taxon>
        <taxon>Capitella</taxon>
    </lineage>
</organism>
<dbReference type="Proteomes" id="UP000014760">
    <property type="component" value="Unassembled WGS sequence"/>
</dbReference>
<dbReference type="PANTHER" id="PTHR24025">
    <property type="entry name" value="DESMOGLEIN FAMILY MEMBER"/>
    <property type="match status" value="1"/>
</dbReference>
<feature type="domain" description="Cadherin" evidence="9">
    <location>
        <begin position="1"/>
        <end position="61"/>
    </location>
</feature>
<dbReference type="HOGENOM" id="CLU_068601_0_0_1"/>
<dbReference type="GO" id="GO:0005911">
    <property type="term" value="C:cell-cell junction"/>
    <property type="evidence" value="ECO:0007669"/>
    <property type="project" value="TreeGrafter"/>
</dbReference>
<keyword evidence="6" id="KW-1133">Transmembrane helix</keyword>
<keyword evidence="4 8" id="KW-0106">Calcium</keyword>
<dbReference type="PROSITE" id="PS00232">
    <property type="entry name" value="CADHERIN_1"/>
    <property type="match status" value="2"/>
</dbReference>
<dbReference type="InterPro" id="IPR015919">
    <property type="entry name" value="Cadherin-like_sf"/>
</dbReference>
<evidence type="ECO:0000313" key="12">
    <source>
        <dbReference type="Proteomes" id="UP000014760"/>
    </source>
</evidence>
<dbReference type="CDD" id="cd11304">
    <property type="entry name" value="Cadherin_repeat"/>
    <property type="match status" value="4"/>
</dbReference>
<gene>
    <name evidence="10" type="ORF">CAPTEDRAFT_83938</name>
</gene>
<accession>R7UEK5</accession>
<sequence>FVLSKMYETEYKMVTNAVFDREAGESYIVEITCADQGDPPQTSVRRLTIDVLDENDHPPVFQPSRYKASLHENNEVGIVIISLTALDRDHGDNAKLSYFIYDDPAMEENFAVDAASGNISARRSFDREETPDFNFTVIATDHGEPERQAIASVYITVEDLNDQQPTFTQDVYEFVVTENVDTNYHIGNVTAIDNDSNKFNGFTYSLEGPQEEVRKFRIDDQTGEIVCKGELDREHVAVYNFTAVATSFDGEQQFASVIIHIKDLNDNGPVFIFPTILNNTVQVDLTDISSFPHFLCRVIAGDSDQGSQVVYSLQSKSDSDFFIIEPSTGNLYLTDQFIQSN</sequence>
<proteinExistence type="predicted"/>
<dbReference type="GO" id="GO:0005509">
    <property type="term" value="F:calcium ion binding"/>
    <property type="evidence" value="ECO:0007669"/>
    <property type="project" value="UniProtKB-UniRule"/>
</dbReference>
<dbReference type="EMBL" id="AMQN01007993">
    <property type="status" value="NOT_ANNOTATED_CDS"/>
    <property type="molecule type" value="Genomic_DNA"/>
</dbReference>
<keyword evidence="5" id="KW-0130">Cell adhesion</keyword>
<keyword evidence="2" id="KW-0812">Transmembrane</keyword>
<dbReference type="InterPro" id="IPR002126">
    <property type="entry name" value="Cadherin-like_dom"/>
</dbReference>
<name>R7UEK5_CAPTE</name>
<evidence type="ECO:0000256" key="2">
    <source>
        <dbReference type="ARBA" id="ARBA00022692"/>
    </source>
</evidence>
<dbReference type="GO" id="GO:0005886">
    <property type="term" value="C:plasma membrane"/>
    <property type="evidence" value="ECO:0007669"/>
    <property type="project" value="InterPro"/>
</dbReference>
<dbReference type="GO" id="GO:0007156">
    <property type="term" value="P:homophilic cell adhesion via plasma membrane adhesion molecules"/>
    <property type="evidence" value="ECO:0007669"/>
    <property type="project" value="InterPro"/>
</dbReference>
<reference evidence="11" key="3">
    <citation type="submission" date="2015-06" db="UniProtKB">
        <authorList>
            <consortium name="EnsemblMetazoa"/>
        </authorList>
    </citation>
    <scope>IDENTIFICATION</scope>
</reference>
<feature type="domain" description="Cadherin" evidence="9">
    <location>
        <begin position="168"/>
        <end position="271"/>
    </location>
</feature>
<evidence type="ECO:0000256" key="3">
    <source>
        <dbReference type="ARBA" id="ARBA00022737"/>
    </source>
</evidence>
<keyword evidence="3" id="KW-0677">Repeat</keyword>
<evidence type="ECO:0000256" key="4">
    <source>
        <dbReference type="ARBA" id="ARBA00022837"/>
    </source>
</evidence>
<dbReference type="EnsemblMetazoa" id="CapteT83938">
    <property type="protein sequence ID" value="CapteP83938"/>
    <property type="gene ID" value="CapteG83938"/>
</dbReference>
<dbReference type="InterPro" id="IPR020894">
    <property type="entry name" value="Cadherin_CS"/>
</dbReference>
<feature type="domain" description="Cadherin" evidence="9">
    <location>
        <begin position="62"/>
        <end position="167"/>
    </location>
</feature>
<dbReference type="AlphaFoldDB" id="R7UEK5"/>
<comment type="subcellular location">
    <subcellularLocation>
        <location evidence="1">Membrane</location>
    </subcellularLocation>
</comment>
<dbReference type="PRINTS" id="PR00205">
    <property type="entry name" value="CADHERIN"/>
</dbReference>
<dbReference type="EMBL" id="KB301925">
    <property type="protein sequence ID" value="ELU04964.1"/>
    <property type="molecule type" value="Genomic_DNA"/>
</dbReference>
<feature type="non-terminal residue" evidence="10">
    <location>
        <position position="1"/>
    </location>
</feature>
<dbReference type="PANTHER" id="PTHR24025:SF23">
    <property type="entry name" value="NEURAL-CADHERIN"/>
    <property type="match status" value="1"/>
</dbReference>
<dbReference type="SUPFAM" id="SSF49313">
    <property type="entry name" value="Cadherin-like"/>
    <property type="match status" value="4"/>
</dbReference>
<protein>
    <recommendedName>
        <fullName evidence="9">Cadherin domain-containing protein</fullName>
    </recommendedName>
</protein>
<dbReference type="Gene3D" id="2.60.40.60">
    <property type="entry name" value="Cadherins"/>
    <property type="match status" value="4"/>
</dbReference>
<feature type="non-terminal residue" evidence="10">
    <location>
        <position position="341"/>
    </location>
</feature>